<name>A0A3M6USR5_POCDA</name>
<dbReference type="AlphaFoldDB" id="A0A3M6USR5"/>
<organism evidence="1 2">
    <name type="scientific">Pocillopora damicornis</name>
    <name type="common">Cauliflower coral</name>
    <name type="synonym">Millepora damicornis</name>
    <dbReference type="NCBI Taxonomy" id="46731"/>
    <lineage>
        <taxon>Eukaryota</taxon>
        <taxon>Metazoa</taxon>
        <taxon>Cnidaria</taxon>
        <taxon>Anthozoa</taxon>
        <taxon>Hexacorallia</taxon>
        <taxon>Scleractinia</taxon>
        <taxon>Astrocoeniina</taxon>
        <taxon>Pocilloporidae</taxon>
        <taxon>Pocillopora</taxon>
    </lineage>
</organism>
<comment type="caution">
    <text evidence="1">The sequence shown here is derived from an EMBL/GenBank/DDBJ whole genome shotgun (WGS) entry which is preliminary data.</text>
</comment>
<gene>
    <name evidence="1" type="ORF">pdam_00002383</name>
</gene>
<protein>
    <submittedName>
        <fullName evidence="1">Uncharacterized protein</fullName>
    </submittedName>
</protein>
<evidence type="ECO:0000313" key="1">
    <source>
        <dbReference type="EMBL" id="RMX56614.1"/>
    </source>
</evidence>
<reference evidence="1 2" key="1">
    <citation type="journal article" date="2018" name="Sci. Rep.">
        <title>Comparative analysis of the Pocillopora damicornis genome highlights role of immune system in coral evolution.</title>
        <authorList>
            <person name="Cunning R."/>
            <person name="Bay R.A."/>
            <person name="Gillette P."/>
            <person name="Baker A.C."/>
            <person name="Traylor-Knowles N."/>
        </authorList>
    </citation>
    <scope>NUCLEOTIDE SEQUENCE [LARGE SCALE GENOMIC DNA]</scope>
    <source>
        <strain evidence="1">RSMAS</strain>
        <tissue evidence="1">Whole animal</tissue>
    </source>
</reference>
<dbReference type="EMBL" id="RCHS01000826">
    <property type="protein sequence ID" value="RMX56614.1"/>
    <property type="molecule type" value="Genomic_DNA"/>
</dbReference>
<accession>A0A3M6USR5</accession>
<keyword evidence="2" id="KW-1185">Reference proteome</keyword>
<evidence type="ECO:0000313" key="2">
    <source>
        <dbReference type="Proteomes" id="UP000275408"/>
    </source>
</evidence>
<sequence>MTSRGAGGLQAGQNDGAVALQAGQNEPAKSITKSEAGSLNIHIIDNQDSKLSKLFSPVLIIKEEKREMFYEMQAEIRTLQNDVEKAKTTNKELIHYTEHLQRAPQDYKGKDISQVKKKSRTLRTVMTRAQTALFSFGKEVESIAMKEVKTGSKHNVKMASDEQQENTATGLNSLSKQEKEKVDHILFLLDIFCVGDSSYHELSMFNDLPKSYLIKQRQTQLNDVSYYIHTWKSQGCGSFIPGISQGKSARFINQNPEFDIENESVKVKISGDGARMTCNTSFIILFLCCSKFNEQNGQKLMGKK</sequence>
<proteinExistence type="predicted"/>
<dbReference type="OrthoDB" id="5986176at2759"/>
<dbReference type="Proteomes" id="UP000275408">
    <property type="component" value="Unassembled WGS sequence"/>
</dbReference>